<evidence type="ECO:0000259" key="7">
    <source>
        <dbReference type="Pfam" id="PF04085"/>
    </source>
</evidence>
<comment type="similarity">
    <text evidence="1 5">Belongs to the MreC family.</text>
</comment>
<evidence type="ECO:0000256" key="4">
    <source>
        <dbReference type="ARBA" id="ARBA00032089"/>
    </source>
</evidence>
<feature type="domain" description="Rod shape-determining protein MreC beta-barrel core" evidence="7">
    <location>
        <begin position="122"/>
        <end position="285"/>
    </location>
</feature>
<reference evidence="8 9" key="1">
    <citation type="journal article" date="2019" name="Microorganisms">
        <title>Paenibacillus lutrae sp. nov., A Chitinolytic Species Isolated from A River Otter in Castril Natural Park, Granada, Spain.</title>
        <authorList>
            <person name="Rodriguez M."/>
            <person name="Reina J.C."/>
            <person name="Bejar V."/>
            <person name="Llamas I."/>
        </authorList>
    </citation>
    <scope>NUCLEOTIDE SEQUENCE [LARGE SCALE GENOMIC DNA]</scope>
    <source>
        <strain evidence="8 9">N10</strain>
    </source>
</reference>
<dbReference type="Proteomes" id="UP000490800">
    <property type="component" value="Unassembled WGS sequence"/>
</dbReference>
<dbReference type="GO" id="GO:0005886">
    <property type="term" value="C:plasma membrane"/>
    <property type="evidence" value="ECO:0007669"/>
    <property type="project" value="TreeGrafter"/>
</dbReference>
<evidence type="ECO:0000256" key="1">
    <source>
        <dbReference type="ARBA" id="ARBA00009369"/>
    </source>
</evidence>
<dbReference type="InterPro" id="IPR042177">
    <property type="entry name" value="Cell/Rod_1"/>
</dbReference>
<comment type="function">
    <text evidence="5">Involved in formation and maintenance of cell shape.</text>
</comment>
<evidence type="ECO:0000256" key="5">
    <source>
        <dbReference type="PIRNR" id="PIRNR038471"/>
    </source>
</evidence>
<evidence type="ECO:0000313" key="8">
    <source>
        <dbReference type="EMBL" id="MVO99682.1"/>
    </source>
</evidence>
<dbReference type="Gene3D" id="2.40.10.340">
    <property type="entry name" value="Rod shape-determining protein MreC, domain 1"/>
    <property type="match status" value="1"/>
</dbReference>
<dbReference type="InterPro" id="IPR055342">
    <property type="entry name" value="MreC_beta-barrel_core"/>
</dbReference>
<dbReference type="GO" id="GO:0008360">
    <property type="term" value="P:regulation of cell shape"/>
    <property type="evidence" value="ECO:0007669"/>
    <property type="project" value="UniProtKB-KW"/>
</dbReference>
<protein>
    <recommendedName>
        <fullName evidence="2 5">Cell shape-determining protein MreC</fullName>
    </recommendedName>
    <alternativeName>
        <fullName evidence="4 5">Cell shape protein MreC</fullName>
    </alternativeName>
</protein>
<keyword evidence="3 5" id="KW-0133">Cell shape</keyword>
<gene>
    <name evidence="8" type="primary">mreC</name>
    <name evidence="8" type="ORF">EDM21_09075</name>
</gene>
<comment type="caution">
    <text evidence="8">The sequence shown here is derived from an EMBL/GenBank/DDBJ whole genome shotgun (WGS) entry which is preliminary data.</text>
</comment>
<dbReference type="Gene3D" id="2.40.10.350">
    <property type="entry name" value="Rod shape-determining protein MreC, domain 2"/>
    <property type="match status" value="1"/>
</dbReference>
<dbReference type="Pfam" id="PF04085">
    <property type="entry name" value="MreC"/>
    <property type="match status" value="1"/>
</dbReference>
<organism evidence="8 9">
    <name type="scientific">Paenibacillus lutrae</name>
    <dbReference type="NCBI Taxonomy" id="2078573"/>
    <lineage>
        <taxon>Bacteria</taxon>
        <taxon>Bacillati</taxon>
        <taxon>Bacillota</taxon>
        <taxon>Bacilli</taxon>
        <taxon>Bacillales</taxon>
        <taxon>Paenibacillaceae</taxon>
        <taxon>Paenibacillus</taxon>
    </lineage>
</organism>
<dbReference type="PIRSF" id="PIRSF038471">
    <property type="entry name" value="MreC"/>
    <property type="match status" value="1"/>
</dbReference>
<evidence type="ECO:0000313" key="9">
    <source>
        <dbReference type="Proteomes" id="UP000490800"/>
    </source>
</evidence>
<dbReference type="PANTHER" id="PTHR34138">
    <property type="entry name" value="CELL SHAPE-DETERMINING PROTEIN MREC"/>
    <property type="match status" value="1"/>
</dbReference>
<proteinExistence type="inferred from homology"/>
<accession>A0A7X3FHE2</accession>
<dbReference type="PANTHER" id="PTHR34138:SF1">
    <property type="entry name" value="CELL SHAPE-DETERMINING PROTEIN MREC"/>
    <property type="match status" value="1"/>
</dbReference>
<dbReference type="EMBL" id="RHLK01000003">
    <property type="protein sequence ID" value="MVO99682.1"/>
    <property type="molecule type" value="Genomic_DNA"/>
</dbReference>
<dbReference type="OrthoDB" id="9792313at2"/>
<keyword evidence="6" id="KW-0175">Coiled coil</keyword>
<keyword evidence="9" id="KW-1185">Reference proteome</keyword>
<sequence length="290" mass="32441">MGNKRLIVLMLGLICFFILMGLTLSGRTSFYWPEKFLKDSIAWTQSLFYRPAASVSGFFEDVSKLKTIHEENQILKKRLTDYALATQQLNSLEDQNKRYKEALEFTERQKQVSNYRYRIADVIAASPDPYNGTITVNLGEKDGIKPNMAVMNVDGMLGRVLTVTEFTSNVQLLTDLSDTQANKSKAISATVKGKEYKSGQNQGSYGMIQSFDKEKGLLIMNQVDVNDRLEIGDTVITSGLGKVFPSGIPVGTVVSREPGDFGITHKVAVKPFADFRHIYEVFIVEVPEVK</sequence>
<evidence type="ECO:0000256" key="6">
    <source>
        <dbReference type="SAM" id="Coils"/>
    </source>
</evidence>
<evidence type="ECO:0000256" key="3">
    <source>
        <dbReference type="ARBA" id="ARBA00022960"/>
    </source>
</evidence>
<name>A0A7X3FHE2_9BACL</name>
<dbReference type="InterPro" id="IPR007221">
    <property type="entry name" value="MreC"/>
</dbReference>
<dbReference type="AlphaFoldDB" id="A0A7X3FHE2"/>
<dbReference type="InterPro" id="IPR042175">
    <property type="entry name" value="Cell/Rod_MreC_2"/>
</dbReference>
<feature type="coiled-coil region" evidence="6">
    <location>
        <begin position="82"/>
        <end position="109"/>
    </location>
</feature>
<evidence type="ECO:0000256" key="2">
    <source>
        <dbReference type="ARBA" id="ARBA00013855"/>
    </source>
</evidence>
<dbReference type="NCBIfam" id="TIGR00219">
    <property type="entry name" value="mreC"/>
    <property type="match status" value="1"/>
</dbReference>